<gene>
    <name evidence="4" type="ORF">SAMN02745168_1439</name>
</gene>
<organism evidence="4 5">
    <name type="scientific">Papillibacter cinnamivorans DSM 12816</name>
    <dbReference type="NCBI Taxonomy" id="1122930"/>
    <lineage>
        <taxon>Bacteria</taxon>
        <taxon>Bacillati</taxon>
        <taxon>Bacillota</taxon>
        <taxon>Clostridia</taxon>
        <taxon>Eubacteriales</taxon>
        <taxon>Oscillospiraceae</taxon>
        <taxon>Papillibacter</taxon>
    </lineage>
</organism>
<sequence>MKTMFEPATLGNLSIKNRLIRSATIETAGAKNGKIEPLLGQIYDDLALGGIGLIITGMMGVALNSCIHAGMTKIYDDSFSERFKRIVEDVHKKGSKIVVQLGHCGAKAKELDGTGYAFSPSDVDIPLFKGKAMTETQIHDLVKAYGVAAQRCKECGADGVQIHAAHGYLINEFLSPLFNHRTDQYGGPIEGRSKLLLDVYDEIRTQVGNSYPVLVKINYNDVAEGGIIEPDVLWYCKRLDKRGIDAIEVSAGIGLDASSTSAQGGRKDEAYNAQYALRLTSNVNTAVISAGGYRSPTKIIDVLNSGDIEAISLCRALIREPDLPNRWERGTSVKAACLTCGKCFLTPQHGCFIDYQKKQNQA</sequence>
<keyword evidence="2" id="KW-0560">Oxidoreductase</keyword>
<dbReference type="Proteomes" id="UP000192790">
    <property type="component" value="Unassembled WGS sequence"/>
</dbReference>
<name>A0A1W2A3L0_9FIRM</name>
<proteinExistence type="predicted"/>
<dbReference type="Gene3D" id="3.20.20.70">
    <property type="entry name" value="Aldolase class I"/>
    <property type="match status" value="1"/>
</dbReference>
<evidence type="ECO:0000256" key="2">
    <source>
        <dbReference type="ARBA" id="ARBA00023002"/>
    </source>
</evidence>
<evidence type="ECO:0000259" key="3">
    <source>
        <dbReference type="Pfam" id="PF00724"/>
    </source>
</evidence>
<dbReference type="OrthoDB" id="9772736at2"/>
<evidence type="ECO:0000313" key="5">
    <source>
        <dbReference type="Proteomes" id="UP000192790"/>
    </source>
</evidence>
<accession>A0A1W2A3L0</accession>
<dbReference type="InterPro" id="IPR051799">
    <property type="entry name" value="NADH_flavin_oxidoreductase"/>
</dbReference>
<evidence type="ECO:0000313" key="4">
    <source>
        <dbReference type="EMBL" id="SMC55216.1"/>
    </source>
</evidence>
<dbReference type="CDD" id="cd02803">
    <property type="entry name" value="OYE_like_FMN_family"/>
    <property type="match status" value="1"/>
</dbReference>
<keyword evidence="1" id="KW-0285">Flavoprotein</keyword>
<keyword evidence="5" id="KW-1185">Reference proteome</keyword>
<dbReference type="InterPro" id="IPR013785">
    <property type="entry name" value="Aldolase_TIM"/>
</dbReference>
<protein>
    <submittedName>
        <fullName evidence="4">2,4-dienoyl-CoA reductase</fullName>
    </submittedName>
</protein>
<evidence type="ECO:0000256" key="1">
    <source>
        <dbReference type="ARBA" id="ARBA00022630"/>
    </source>
</evidence>
<dbReference type="GO" id="GO:0016491">
    <property type="term" value="F:oxidoreductase activity"/>
    <property type="evidence" value="ECO:0007669"/>
    <property type="project" value="UniProtKB-KW"/>
</dbReference>
<dbReference type="PANTHER" id="PTHR43656:SF2">
    <property type="entry name" value="BINDING OXIDOREDUCTASE, PUTATIVE (AFU_ORTHOLOGUE AFUA_2G08260)-RELATED"/>
    <property type="match status" value="1"/>
</dbReference>
<dbReference type="Pfam" id="PF00724">
    <property type="entry name" value="Oxidored_FMN"/>
    <property type="match status" value="1"/>
</dbReference>
<feature type="domain" description="NADH:flavin oxidoreductase/NADH oxidase N-terminal" evidence="3">
    <location>
        <begin position="4"/>
        <end position="330"/>
    </location>
</feature>
<dbReference type="AlphaFoldDB" id="A0A1W2A3L0"/>
<reference evidence="4 5" key="1">
    <citation type="submission" date="2017-04" db="EMBL/GenBank/DDBJ databases">
        <authorList>
            <person name="Afonso C.L."/>
            <person name="Miller P.J."/>
            <person name="Scott M.A."/>
            <person name="Spackman E."/>
            <person name="Goraichik I."/>
            <person name="Dimitrov K.M."/>
            <person name="Suarez D.L."/>
            <person name="Swayne D.E."/>
        </authorList>
    </citation>
    <scope>NUCLEOTIDE SEQUENCE [LARGE SCALE GENOMIC DNA]</scope>
    <source>
        <strain evidence="4 5">DSM 12816</strain>
    </source>
</reference>
<dbReference type="SUPFAM" id="SSF51395">
    <property type="entry name" value="FMN-linked oxidoreductases"/>
    <property type="match status" value="1"/>
</dbReference>
<dbReference type="EMBL" id="FWXW01000003">
    <property type="protein sequence ID" value="SMC55216.1"/>
    <property type="molecule type" value="Genomic_DNA"/>
</dbReference>
<dbReference type="STRING" id="1122930.SAMN02745168_1439"/>
<dbReference type="RefSeq" id="WP_084234049.1">
    <property type="nucleotide sequence ID" value="NZ_FWXW01000003.1"/>
</dbReference>
<dbReference type="InterPro" id="IPR001155">
    <property type="entry name" value="OxRdtase_FMN_N"/>
</dbReference>
<dbReference type="PANTHER" id="PTHR43656">
    <property type="entry name" value="BINDING OXIDOREDUCTASE, PUTATIVE (AFU_ORTHOLOGUE AFUA_2G08260)-RELATED"/>
    <property type="match status" value="1"/>
</dbReference>
<dbReference type="GO" id="GO:0010181">
    <property type="term" value="F:FMN binding"/>
    <property type="evidence" value="ECO:0007669"/>
    <property type="project" value="InterPro"/>
</dbReference>